<gene>
    <name evidence="1" type="ORF">WN55_04814</name>
</gene>
<protein>
    <submittedName>
        <fullName evidence="1">Uncharacterized protein</fullName>
    </submittedName>
</protein>
<reference evidence="1 2" key="1">
    <citation type="submission" date="2015-07" db="EMBL/GenBank/DDBJ databases">
        <title>The genome of Dufourea novaeangliae.</title>
        <authorList>
            <person name="Pan H."/>
            <person name="Kapheim K."/>
        </authorList>
    </citation>
    <scope>NUCLEOTIDE SEQUENCE [LARGE SCALE GENOMIC DNA]</scope>
    <source>
        <strain evidence="1">0120121106</strain>
        <tissue evidence="1">Whole body</tissue>
    </source>
</reference>
<proteinExistence type="predicted"/>
<evidence type="ECO:0000313" key="2">
    <source>
        <dbReference type="Proteomes" id="UP000076502"/>
    </source>
</evidence>
<name>A0A154P0W8_DUFNO</name>
<dbReference type="AlphaFoldDB" id="A0A154P0W8"/>
<dbReference type="EMBL" id="KQ434785">
    <property type="protein sequence ID" value="KZC04994.1"/>
    <property type="molecule type" value="Genomic_DNA"/>
</dbReference>
<keyword evidence="2" id="KW-1185">Reference proteome</keyword>
<accession>A0A154P0W8</accession>
<evidence type="ECO:0000313" key="1">
    <source>
        <dbReference type="EMBL" id="KZC04994.1"/>
    </source>
</evidence>
<dbReference type="Proteomes" id="UP000076502">
    <property type="component" value="Unassembled WGS sequence"/>
</dbReference>
<organism evidence="1 2">
    <name type="scientific">Dufourea novaeangliae</name>
    <name type="common">Sweat bee</name>
    <dbReference type="NCBI Taxonomy" id="178035"/>
    <lineage>
        <taxon>Eukaryota</taxon>
        <taxon>Metazoa</taxon>
        <taxon>Ecdysozoa</taxon>
        <taxon>Arthropoda</taxon>
        <taxon>Hexapoda</taxon>
        <taxon>Insecta</taxon>
        <taxon>Pterygota</taxon>
        <taxon>Neoptera</taxon>
        <taxon>Endopterygota</taxon>
        <taxon>Hymenoptera</taxon>
        <taxon>Apocrita</taxon>
        <taxon>Aculeata</taxon>
        <taxon>Apoidea</taxon>
        <taxon>Anthophila</taxon>
        <taxon>Halictidae</taxon>
        <taxon>Rophitinae</taxon>
        <taxon>Dufourea</taxon>
    </lineage>
</organism>
<sequence>MLSASDFDFDSSNSANPQYDHTDSWSCWSSTTEQLEGFRWVDCRRKEEAICRRGPTQIASLKRATTNGSASSDGESFCYYFVTVLACSCSRSSLFCGRLLTISRTLAKSWFELVLRMRRDHGLHGIVNFQYRSS</sequence>